<sequence length="229" mass="25323">MLKNATHHVPRQVFRLLKEGTGGLVYFHHASSATMPTDPKDPTLTPRVGVHDITTGLGVYFALSERCCFTAHITAHVRNRNSSTVRHTISNLEGLDLKAQVSDRLHATLSRMGHNVCNPGVTRPYTKRSLMMVCPGMYHKDGAEQVGVYVAQAVWEYLGLERERYPVDEGSSGFVLEHLGRPLMFPSLSAQSGVLGGLKHLEMLVPREEVGEHICGFDFEIEAKGESSE</sequence>
<reference evidence="1 2" key="1">
    <citation type="journal article" date="2020" name="Microbiol. Resour. Announc.">
        <title>Draft Genome Sequence of a Cladosporium Species Isolated from the Mesophotic Ascidian Didemnum maculosum.</title>
        <authorList>
            <person name="Gioti A."/>
            <person name="Siaperas R."/>
            <person name="Nikolaivits E."/>
            <person name="Le Goff G."/>
            <person name="Ouazzani J."/>
            <person name="Kotoulas G."/>
            <person name="Topakas E."/>
        </authorList>
    </citation>
    <scope>NUCLEOTIDE SEQUENCE [LARGE SCALE GENOMIC DNA]</scope>
    <source>
        <strain evidence="1 2">TM138-S3</strain>
    </source>
</reference>
<keyword evidence="2" id="KW-1185">Reference proteome</keyword>
<name>A0AB34KZA1_9PEZI</name>
<dbReference type="Proteomes" id="UP000803884">
    <property type="component" value="Unassembled WGS sequence"/>
</dbReference>
<dbReference type="GeneID" id="96003012"/>
<proteinExistence type="predicted"/>
<organism evidence="1 2">
    <name type="scientific">Cladosporium halotolerans</name>
    <dbReference type="NCBI Taxonomy" id="1052096"/>
    <lineage>
        <taxon>Eukaryota</taxon>
        <taxon>Fungi</taxon>
        <taxon>Dikarya</taxon>
        <taxon>Ascomycota</taxon>
        <taxon>Pezizomycotina</taxon>
        <taxon>Dothideomycetes</taxon>
        <taxon>Dothideomycetidae</taxon>
        <taxon>Cladosporiales</taxon>
        <taxon>Cladosporiaceae</taxon>
        <taxon>Cladosporium</taxon>
    </lineage>
</organism>
<evidence type="ECO:0000313" key="1">
    <source>
        <dbReference type="EMBL" id="KAL1589591.1"/>
    </source>
</evidence>
<evidence type="ECO:0000313" key="2">
    <source>
        <dbReference type="Proteomes" id="UP000803884"/>
    </source>
</evidence>
<dbReference type="EMBL" id="JAAQHG020000004">
    <property type="protein sequence ID" value="KAL1589591.1"/>
    <property type="molecule type" value="Genomic_DNA"/>
</dbReference>
<dbReference type="AlphaFoldDB" id="A0AB34KZA1"/>
<comment type="caution">
    <text evidence="1">The sequence shown here is derived from an EMBL/GenBank/DDBJ whole genome shotgun (WGS) entry which is preliminary data.</text>
</comment>
<protein>
    <submittedName>
        <fullName evidence="1">Uncharacterized protein</fullName>
    </submittedName>
</protein>
<accession>A0AB34KZA1</accession>
<gene>
    <name evidence="1" type="ORF">WHR41_01568</name>
</gene>
<dbReference type="RefSeq" id="XP_069232696.1">
    <property type="nucleotide sequence ID" value="XM_069370174.1"/>
</dbReference>